<gene>
    <name evidence="1" type="ORF">E3O42_03365</name>
</gene>
<organism evidence="1 2">
    <name type="scientific">Cryobacterium adonitolivorans</name>
    <dbReference type="NCBI Taxonomy" id="1259189"/>
    <lineage>
        <taxon>Bacteria</taxon>
        <taxon>Bacillati</taxon>
        <taxon>Actinomycetota</taxon>
        <taxon>Actinomycetes</taxon>
        <taxon>Micrococcales</taxon>
        <taxon>Microbacteriaceae</taxon>
        <taxon>Cryobacterium</taxon>
    </lineage>
</organism>
<comment type="caution">
    <text evidence="1">The sequence shown here is derived from an EMBL/GenBank/DDBJ whole genome shotgun (WGS) entry which is preliminary data.</text>
</comment>
<dbReference type="EMBL" id="SOFL01000008">
    <property type="protein sequence ID" value="TFC05600.1"/>
    <property type="molecule type" value="Genomic_DNA"/>
</dbReference>
<dbReference type="AlphaFoldDB" id="A0A4R8WA90"/>
<proteinExistence type="predicted"/>
<sequence length="97" mass="10310">MTGPPGVGSSVDPAGTATRSAFDTAASGDLARTLDVLHDINFAPTHSDRIVVAMRDGRVVADAPADLIRRADVLELVTDTQVEVREIDCRPVALYYS</sequence>
<dbReference type="Proteomes" id="UP000297907">
    <property type="component" value="Unassembled WGS sequence"/>
</dbReference>
<evidence type="ECO:0000313" key="2">
    <source>
        <dbReference type="Proteomes" id="UP000297907"/>
    </source>
</evidence>
<dbReference type="RefSeq" id="WP_134452503.1">
    <property type="nucleotide sequence ID" value="NZ_SOFL01000008.1"/>
</dbReference>
<evidence type="ECO:0000313" key="1">
    <source>
        <dbReference type="EMBL" id="TFC05600.1"/>
    </source>
</evidence>
<reference evidence="1 2" key="1">
    <citation type="submission" date="2019-03" db="EMBL/GenBank/DDBJ databases">
        <title>Genomics of glacier-inhabiting Cryobacterium strains.</title>
        <authorList>
            <person name="Liu Q."/>
            <person name="Xin Y.-H."/>
        </authorList>
    </citation>
    <scope>NUCLEOTIDE SEQUENCE [LARGE SCALE GENOMIC DNA]</scope>
    <source>
        <strain evidence="1 2">RHLS22-1</strain>
    </source>
</reference>
<protein>
    <submittedName>
        <fullName evidence="1">Uncharacterized protein</fullName>
    </submittedName>
</protein>
<dbReference type="OrthoDB" id="5296765at2"/>
<name>A0A4R8WA90_9MICO</name>
<keyword evidence="2" id="KW-1185">Reference proteome</keyword>
<accession>A0A4R8WA90</accession>